<dbReference type="RefSeq" id="WP_344088497.1">
    <property type="nucleotide sequence ID" value="NZ_BAAAHB010000013.1"/>
</dbReference>
<comment type="caution">
    <text evidence="1">The sequence shown here is derived from an EMBL/GenBank/DDBJ whole genome shotgun (WGS) entry which is preliminary data.</text>
</comment>
<keyword evidence="2" id="KW-1185">Reference proteome</keyword>
<dbReference type="Proteomes" id="UP001499895">
    <property type="component" value="Unassembled WGS sequence"/>
</dbReference>
<accession>A0ABN0ZQR0</accession>
<evidence type="ECO:0000313" key="2">
    <source>
        <dbReference type="Proteomes" id="UP001499895"/>
    </source>
</evidence>
<organism evidence="1 2">
    <name type="scientific">Streptomyces stramineus</name>
    <dbReference type="NCBI Taxonomy" id="173861"/>
    <lineage>
        <taxon>Bacteria</taxon>
        <taxon>Bacillati</taxon>
        <taxon>Actinomycetota</taxon>
        <taxon>Actinomycetes</taxon>
        <taxon>Kitasatosporales</taxon>
        <taxon>Streptomycetaceae</taxon>
        <taxon>Streptomyces</taxon>
    </lineage>
</organism>
<protein>
    <recommendedName>
        <fullName evidence="3">Phage tail protein</fullName>
    </recommendedName>
</protein>
<gene>
    <name evidence="1" type="ORF">GCM10009544_18260</name>
</gene>
<sequence>MARNLFGGTTADVAEDIDGRRVPGAVGTLWDGPSDGARQITDLTDADGSPIIQLVADVRGFIPGFYGPPNDAERVWVDFGVGRIALVSVTVGDRLRKHLSDIDPHQSRAYTDERLSGYLPTRGTEIQSPVGDTWLSAVVSDDPTGHVLRLRTADGTGRTGLRNTGALYLDTIGKRAPLCIGAPGFDAGQTVINVSAGPASAANDGAVFQVKGDGSVISSGTVTASNLGNARLWSGPLPPAAPRAGDVWVRYG</sequence>
<evidence type="ECO:0008006" key="3">
    <source>
        <dbReference type="Google" id="ProtNLM"/>
    </source>
</evidence>
<name>A0ABN0ZQR0_9ACTN</name>
<evidence type="ECO:0000313" key="1">
    <source>
        <dbReference type="EMBL" id="GAA0455882.1"/>
    </source>
</evidence>
<proteinExistence type="predicted"/>
<reference evidence="1 2" key="1">
    <citation type="journal article" date="2019" name="Int. J. Syst. Evol. Microbiol.">
        <title>The Global Catalogue of Microorganisms (GCM) 10K type strain sequencing project: providing services to taxonomists for standard genome sequencing and annotation.</title>
        <authorList>
            <consortium name="The Broad Institute Genomics Platform"/>
            <consortium name="The Broad Institute Genome Sequencing Center for Infectious Disease"/>
            <person name="Wu L."/>
            <person name="Ma J."/>
        </authorList>
    </citation>
    <scope>NUCLEOTIDE SEQUENCE [LARGE SCALE GENOMIC DNA]</scope>
    <source>
        <strain evidence="1 2">JCM 10649</strain>
    </source>
</reference>
<dbReference type="EMBL" id="BAAAHB010000013">
    <property type="protein sequence ID" value="GAA0455882.1"/>
    <property type="molecule type" value="Genomic_DNA"/>
</dbReference>